<dbReference type="Gene3D" id="1.10.10.10">
    <property type="entry name" value="Winged helix-like DNA-binding domain superfamily/Winged helix DNA-binding domain"/>
    <property type="match status" value="1"/>
</dbReference>
<sequence length="299" mass="33774">MDIRQLQYFAEVAKHKNFTKASQVLFVSQPSISKMIKSLEDELGVTLLDRSEREVVLTDTGKLVNEKALNILQLLKELSSSVNELVQVQRGSVKMGIMPTISALLFPKIIAGFKERYPGIEIQMVEYSAKQVEMQMEQGNIDFGVTVLPVNTRRYETVSLLSEELVVIVSRQHWLAGRTSVSLAELKNEPFILFTKEFALHDVVWQACLQAGFEPEVAHMTSLWDFCCEMVASQLGISLIPRSMANRLHHLAVHPVSISHPQMAWELALIYPRDKYLSYASREFIAYIQANPPNQPGAV</sequence>
<comment type="caution">
    <text evidence="6">The sequence shown here is derived from an EMBL/GenBank/DDBJ whole genome shotgun (WGS) entry which is preliminary data.</text>
</comment>
<dbReference type="AlphaFoldDB" id="A0A081NVQ8"/>
<dbReference type="PANTHER" id="PTHR30419">
    <property type="entry name" value="HTH-TYPE TRANSCRIPTIONAL REGULATOR YBHD"/>
    <property type="match status" value="1"/>
</dbReference>
<reference evidence="6 7" key="1">
    <citation type="submission" date="2014-06" db="EMBL/GenBank/DDBJ databases">
        <title>Draft genome sequence of Paenibacillus sp. MSt1.</title>
        <authorList>
            <person name="Aw Y.K."/>
            <person name="Ong K.S."/>
            <person name="Gan H.M."/>
            <person name="Lee S.M."/>
        </authorList>
    </citation>
    <scope>NUCLEOTIDE SEQUENCE [LARGE SCALE GENOMIC DNA]</scope>
    <source>
        <strain evidence="6 7">MSt1</strain>
    </source>
</reference>
<keyword evidence="2" id="KW-0805">Transcription regulation</keyword>
<dbReference type="Proteomes" id="UP000028123">
    <property type="component" value="Unassembled WGS sequence"/>
</dbReference>
<proteinExistence type="inferred from homology"/>
<dbReference type="OrthoDB" id="9803735at2"/>
<dbReference type="eggNOG" id="COG0583">
    <property type="taxonomic scope" value="Bacteria"/>
</dbReference>
<protein>
    <submittedName>
        <fullName evidence="6">LysR family transcriptional regulator</fullName>
    </submittedName>
</protein>
<evidence type="ECO:0000256" key="4">
    <source>
        <dbReference type="ARBA" id="ARBA00023163"/>
    </source>
</evidence>
<evidence type="ECO:0000259" key="5">
    <source>
        <dbReference type="PROSITE" id="PS50931"/>
    </source>
</evidence>
<comment type="similarity">
    <text evidence="1">Belongs to the LysR transcriptional regulatory family.</text>
</comment>
<dbReference type="InterPro" id="IPR050950">
    <property type="entry name" value="HTH-type_LysR_regulators"/>
</dbReference>
<dbReference type="GO" id="GO:0003677">
    <property type="term" value="F:DNA binding"/>
    <property type="evidence" value="ECO:0007669"/>
    <property type="project" value="UniProtKB-KW"/>
</dbReference>
<evidence type="ECO:0000256" key="2">
    <source>
        <dbReference type="ARBA" id="ARBA00023015"/>
    </source>
</evidence>
<dbReference type="GO" id="GO:0005829">
    <property type="term" value="C:cytosol"/>
    <property type="evidence" value="ECO:0007669"/>
    <property type="project" value="TreeGrafter"/>
</dbReference>
<evidence type="ECO:0000313" key="6">
    <source>
        <dbReference type="EMBL" id="KEQ22531.1"/>
    </source>
</evidence>
<dbReference type="PROSITE" id="PS50931">
    <property type="entry name" value="HTH_LYSR"/>
    <property type="match status" value="1"/>
</dbReference>
<dbReference type="InterPro" id="IPR036390">
    <property type="entry name" value="WH_DNA-bd_sf"/>
</dbReference>
<keyword evidence="3" id="KW-0238">DNA-binding</keyword>
<organism evidence="6 7">
    <name type="scientific">Paenibacillus tyrfis</name>
    <dbReference type="NCBI Taxonomy" id="1501230"/>
    <lineage>
        <taxon>Bacteria</taxon>
        <taxon>Bacillati</taxon>
        <taxon>Bacillota</taxon>
        <taxon>Bacilli</taxon>
        <taxon>Bacillales</taxon>
        <taxon>Paenibacillaceae</taxon>
        <taxon>Paenibacillus</taxon>
    </lineage>
</organism>
<keyword evidence="4" id="KW-0804">Transcription</keyword>
<dbReference type="Gene3D" id="3.40.190.290">
    <property type="match status" value="1"/>
</dbReference>
<feature type="domain" description="HTH lysR-type" evidence="5">
    <location>
        <begin position="1"/>
        <end position="58"/>
    </location>
</feature>
<dbReference type="FunFam" id="1.10.10.10:FF:000001">
    <property type="entry name" value="LysR family transcriptional regulator"/>
    <property type="match status" value="1"/>
</dbReference>
<evidence type="ECO:0000256" key="3">
    <source>
        <dbReference type="ARBA" id="ARBA00023125"/>
    </source>
</evidence>
<evidence type="ECO:0000313" key="7">
    <source>
        <dbReference type="Proteomes" id="UP000028123"/>
    </source>
</evidence>
<keyword evidence="7" id="KW-1185">Reference proteome</keyword>
<dbReference type="CDD" id="cd08438">
    <property type="entry name" value="PBP2_CidR"/>
    <property type="match status" value="1"/>
</dbReference>
<dbReference type="RefSeq" id="WP_036691075.1">
    <property type="nucleotide sequence ID" value="NZ_JNVM01000036.1"/>
</dbReference>
<dbReference type="GO" id="GO:0003700">
    <property type="term" value="F:DNA-binding transcription factor activity"/>
    <property type="evidence" value="ECO:0007669"/>
    <property type="project" value="InterPro"/>
</dbReference>
<dbReference type="SUPFAM" id="SSF53850">
    <property type="entry name" value="Periplasmic binding protein-like II"/>
    <property type="match status" value="1"/>
</dbReference>
<dbReference type="SUPFAM" id="SSF46785">
    <property type="entry name" value="Winged helix' DNA-binding domain"/>
    <property type="match status" value="1"/>
</dbReference>
<dbReference type="InterPro" id="IPR036388">
    <property type="entry name" value="WH-like_DNA-bd_sf"/>
</dbReference>
<dbReference type="InterPro" id="IPR005119">
    <property type="entry name" value="LysR_subst-bd"/>
</dbReference>
<dbReference type="EMBL" id="JNVM01000036">
    <property type="protein sequence ID" value="KEQ22531.1"/>
    <property type="molecule type" value="Genomic_DNA"/>
</dbReference>
<dbReference type="PANTHER" id="PTHR30419:SF8">
    <property type="entry name" value="NITROGEN ASSIMILATION TRANSCRIPTIONAL ACTIVATOR-RELATED"/>
    <property type="match status" value="1"/>
</dbReference>
<dbReference type="Pfam" id="PF03466">
    <property type="entry name" value="LysR_substrate"/>
    <property type="match status" value="1"/>
</dbReference>
<dbReference type="PRINTS" id="PR00039">
    <property type="entry name" value="HTHLYSR"/>
</dbReference>
<dbReference type="InterPro" id="IPR000847">
    <property type="entry name" value="LysR_HTH_N"/>
</dbReference>
<gene>
    <name evidence="6" type="ORF">ET33_22855</name>
</gene>
<accession>A0A081NVQ8</accession>
<name>A0A081NVQ8_9BACL</name>
<dbReference type="Pfam" id="PF00126">
    <property type="entry name" value="HTH_1"/>
    <property type="match status" value="1"/>
</dbReference>
<evidence type="ECO:0000256" key="1">
    <source>
        <dbReference type="ARBA" id="ARBA00009437"/>
    </source>
</evidence>